<accession>A0A835UAG0</accession>
<dbReference type="Proteomes" id="UP000636800">
    <property type="component" value="Unassembled WGS sequence"/>
</dbReference>
<dbReference type="OrthoDB" id="1435582at2759"/>
<evidence type="ECO:0000313" key="1">
    <source>
        <dbReference type="EMBL" id="KAG0452171.1"/>
    </source>
</evidence>
<protein>
    <submittedName>
        <fullName evidence="1">Uncharacterized protein</fullName>
    </submittedName>
</protein>
<name>A0A835UAG0_VANPL</name>
<gene>
    <name evidence="1" type="ORF">HPP92_026104</name>
</gene>
<comment type="caution">
    <text evidence="1">The sequence shown here is derived from an EMBL/GenBank/DDBJ whole genome shotgun (WGS) entry which is preliminary data.</text>
</comment>
<sequence>MGWAIAVTNQRNAFLVASTAGSCLGPASREREGLWRSGRGRKDATVRNLKGVRRAGEVQPAARRRRRSCSGVLDVGRRDEGGNHRVCTSRVQHRRWRTVAGESSGRSGGRVVDLGALQLLSLLLVSVLVATEGL</sequence>
<dbReference type="AlphaFoldDB" id="A0A835UAG0"/>
<evidence type="ECO:0000313" key="2">
    <source>
        <dbReference type="Proteomes" id="UP000636800"/>
    </source>
</evidence>
<dbReference type="EMBL" id="JADCNL010000021">
    <property type="protein sequence ID" value="KAG0452171.1"/>
    <property type="molecule type" value="Genomic_DNA"/>
</dbReference>
<reference evidence="1 2" key="1">
    <citation type="journal article" date="2020" name="Nat. Food">
        <title>A phased Vanilla planifolia genome enables genetic improvement of flavour and production.</title>
        <authorList>
            <person name="Hasing T."/>
            <person name="Tang H."/>
            <person name="Brym M."/>
            <person name="Khazi F."/>
            <person name="Huang T."/>
            <person name="Chambers A.H."/>
        </authorList>
    </citation>
    <scope>NUCLEOTIDE SEQUENCE [LARGE SCALE GENOMIC DNA]</scope>
    <source>
        <tissue evidence="1">Leaf</tissue>
    </source>
</reference>
<organism evidence="1 2">
    <name type="scientific">Vanilla planifolia</name>
    <name type="common">Vanilla</name>
    <dbReference type="NCBI Taxonomy" id="51239"/>
    <lineage>
        <taxon>Eukaryota</taxon>
        <taxon>Viridiplantae</taxon>
        <taxon>Streptophyta</taxon>
        <taxon>Embryophyta</taxon>
        <taxon>Tracheophyta</taxon>
        <taxon>Spermatophyta</taxon>
        <taxon>Magnoliopsida</taxon>
        <taxon>Liliopsida</taxon>
        <taxon>Asparagales</taxon>
        <taxon>Orchidaceae</taxon>
        <taxon>Vanilloideae</taxon>
        <taxon>Vanilleae</taxon>
        <taxon>Vanilla</taxon>
    </lineage>
</organism>
<keyword evidence="2" id="KW-1185">Reference proteome</keyword>
<proteinExistence type="predicted"/>